<reference evidence="1" key="1">
    <citation type="submission" date="2019-10" db="EMBL/GenBank/DDBJ databases">
        <title>Draft genome sequence of Panacibacter sp. KCS-6.</title>
        <authorList>
            <person name="Yim K.J."/>
        </authorList>
    </citation>
    <scope>NUCLEOTIDE SEQUENCE</scope>
    <source>
        <strain evidence="1">KCS-6</strain>
    </source>
</reference>
<keyword evidence="2" id="KW-1185">Reference proteome</keyword>
<sequence>MKIRNLYLAITVATIGVAILSSKDYKISSYSLPPVSAPNLTGDTFGAWGYLNVDVTNGIALYNNYDIKGIHFTITSNQLRPTLAGAFNWPILDSVVSRAATLGYFVGIQVQYGPDVTAELLDGTHIDTFYTNRGFGPEGPYPDYFSSIYKNYYYQTQDSVINHIAAYTSTIKNKVLYFQSSEGSTGDTGPYKGVPYNTADTIGDARWTFEWKYPAWDSLVSFISTSSYPSIRLMINTGNDGSDLSYVRDRFPLVWIKEGTLSHDIGFDCEYTYYTRNSPTSRGEVQGYMLNSAVNKNKEGFALMCSALTGGLSMINLPQGWMNNVHSSTQSAADPRLINFFNKYTNDSSKYGFIMPADRPAFDDKTRFPETVFGTIAAPGDSTKALNTRLYTLQDSSYNAEYRDYRSVKVTAKYVSWDRVLGIRTQFPLLGFVKSNANAPAGDDANSYYDDFTVDGYPCYQKNMNLVDPYSNIEGGARIGPDSSMLGRWAARGTLLVNLSNNLNSGSTNNVEFKISYFDDGTGSITVKIPGRCLETTIQTITLTNTDQWKTATFTRSGFVFRENSWDVKIGSGSNWVGLIEFNNLSK</sequence>
<evidence type="ECO:0000313" key="2">
    <source>
        <dbReference type="Proteomes" id="UP000598971"/>
    </source>
</evidence>
<dbReference type="RefSeq" id="WP_171606431.1">
    <property type="nucleotide sequence ID" value="NZ_WHPF01000002.1"/>
</dbReference>
<dbReference type="Proteomes" id="UP000598971">
    <property type="component" value="Unassembled WGS sequence"/>
</dbReference>
<dbReference type="AlphaFoldDB" id="A0A8J8JTD6"/>
<accession>A0A8J8JTD6</accession>
<gene>
    <name evidence="1" type="ORF">GD597_03510</name>
</gene>
<proteinExistence type="predicted"/>
<protein>
    <submittedName>
        <fullName evidence="1">Uncharacterized protein</fullName>
    </submittedName>
</protein>
<comment type="caution">
    <text evidence="1">The sequence shown here is derived from an EMBL/GenBank/DDBJ whole genome shotgun (WGS) entry which is preliminary data.</text>
</comment>
<organism evidence="1 2">
    <name type="scientific">Limnovirga soli</name>
    <dbReference type="NCBI Taxonomy" id="2656915"/>
    <lineage>
        <taxon>Bacteria</taxon>
        <taxon>Pseudomonadati</taxon>
        <taxon>Bacteroidota</taxon>
        <taxon>Chitinophagia</taxon>
        <taxon>Chitinophagales</taxon>
        <taxon>Chitinophagaceae</taxon>
        <taxon>Limnovirga</taxon>
    </lineage>
</organism>
<dbReference type="EMBL" id="WHPF01000002">
    <property type="protein sequence ID" value="NNV54514.1"/>
    <property type="molecule type" value="Genomic_DNA"/>
</dbReference>
<name>A0A8J8JTD6_9BACT</name>
<evidence type="ECO:0000313" key="1">
    <source>
        <dbReference type="EMBL" id="NNV54514.1"/>
    </source>
</evidence>